<organism evidence="1 2">
    <name type="scientific">Schistosoma margrebowiei</name>
    <dbReference type="NCBI Taxonomy" id="48269"/>
    <lineage>
        <taxon>Eukaryota</taxon>
        <taxon>Metazoa</taxon>
        <taxon>Spiralia</taxon>
        <taxon>Lophotrochozoa</taxon>
        <taxon>Platyhelminthes</taxon>
        <taxon>Trematoda</taxon>
        <taxon>Digenea</taxon>
        <taxon>Strigeidida</taxon>
        <taxon>Schistosomatoidea</taxon>
        <taxon>Schistosomatidae</taxon>
        <taxon>Schistosoma</taxon>
    </lineage>
</organism>
<dbReference type="EMBL" id="UZAI01001951">
    <property type="protein sequence ID" value="VDO66884.1"/>
    <property type="molecule type" value="Genomic_DNA"/>
</dbReference>
<sequence length="75" mass="8613">MEDVKTKKEANIAPDRHLVVAKLKLKLIITTGQTTLQIFNTVSLRNAEKLNKFKMAFINRFQDVRVLLKEAETTV</sequence>
<reference evidence="1 2" key="1">
    <citation type="submission" date="2018-11" db="EMBL/GenBank/DDBJ databases">
        <authorList>
            <consortium name="Pathogen Informatics"/>
        </authorList>
    </citation>
    <scope>NUCLEOTIDE SEQUENCE [LARGE SCALE GENOMIC DNA]</scope>
    <source>
        <strain evidence="1 2">Zambia</strain>
    </source>
</reference>
<proteinExistence type="predicted"/>
<accession>A0A183LP66</accession>
<dbReference type="STRING" id="48269.A0A183LP66"/>
<protein>
    <submittedName>
        <fullName evidence="1">Uncharacterized protein</fullName>
    </submittedName>
</protein>
<name>A0A183LP66_9TREM</name>
<dbReference type="AlphaFoldDB" id="A0A183LP66"/>
<dbReference type="Proteomes" id="UP000277204">
    <property type="component" value="Unassembled WGS sequence"/>
</dbReference>
<evidence type="ECO:0000313" key="1">
    <source>
        <dbReference type="EMBL" id="VDO66884.1"/>
    </source>
</evidence>
<evidence type="ECO:0000313" key="2">
    <source>
        <dbReference type="Proteomes" id="UP000277204"/>
    </source>
</evidence>
<keyword evidence="2" id="KW-1185">Reference proteome</keyword>
<gene>
    <name evidence="1" type="ORF">SMRZ_LOCUS5591</name>
</gene>